<evidence type="ECO:0008006" key="4">
    <source>
        <dbReference type="Google" id="ProtNLM"/>
    </source>
</evidence>
<organism evidence="2 3">
    <name type="scientific">Steccherinum ochraceum</name>
    <dbReference type="NCBI Taxonomy" id="92696"/>
    <lineage>
        <taxon>Eukaryota</taxon>
        <taxon>Fungi</taxon>
        <taxon>Dikarya</taxon>
        <taxon>Basidiomycota</taxon>
        <taxon>Agaricomycotina</taxon>
        <taxon>Agaricomycetes</taxon>
        <taxon>Polyporales</taxon>
        <taxon>Steccherinaceae</taxon>
        <taxon>Steccherinum</taxon>
    </lineage>
</organism>
<proteinExistence type="predicted"/>
<gene>
    <name evidence="2" type="ORF">EIP91_006018</name>
</gene>
<feature type="compositionally biased region" description="Basic and acidic residues" evidence="1">
    <location>
        <begin position="501"/>
        <end position="512"/>
    </location>
</feature>
<dbReference type="EMBL" id="RWJN01000323">
    <property type="protein sequence ID" value="TCD63091.1"/>
    <property type="molecule type" value="Genomic_DNA"/>
</dbReference>
<evidence type="ECO:0000256" key="1">
    <source>
        <dbReference type="SAM" id="MobiDB-lite"/>
    </source>
</evidence>
<reference evidence="2 3" key="1">
    <citation type="submission" date="2018-11" db="EMBL/GenBank/DDBJ databases">
        <title>Genome assembly of Steccherinum ochraceum LE-BIN_3174, the white-rot fungus of the Steccherinaceae family (The Residual Polyporoid clade, Polyporales, Basidiomycota).</title>
        <authorList>
            <person name="Fedorova T.V."/>
            <person name="Glazunova O.A."/>
            <person name="Landesman E.O."/>
            <person name="Moiseenko K.V."/>
            <person name="Psurtseva N.V."/>
            <person name="Savinova O.S."/>
            <person name="Shakhova N.V."/>
            <person name="Tyazhelova T.V."/>
            <person name="Vasina D.V."/>
        </authorList>
    </citation>
    <scope>NUCLEOTIDE SEQUENCE [LARGE SCALE GENOMIC DNA]</scope>
    <source>
        <strain evidence="2 3">LE-BIN_3174</strain>
    </source>
</reference>
<evidence type="ECO:0000313" key="2">
    <source>
        <dbReference type="EMBL" id="TCD63091.1"/>
    </source>
</evidence>
<dbReference type="AlphaFoldDB" id="A0A4R0R6E2"/>
<dbReference type="Proteomes" id="UP000292702">
    <property type="component" value="Unassembled WGS sequence"/>
</dbReference>
<dbReference type="OrthoDB" id="2798260at2759"/>
<accession>A0A4R0R6E2</accession>
<comment type="caution">
    <text evidence="2">The sequence shown here is derived from an EMBL/GenBank/DDBJ whole genome shotgun (WGS) entry which is preliminary data.</text>
</comment>
<evidence type="ECO:0000313" key="3">
    <source>
        <dbReference type="Proteomes" id="UP000292702"/>
    </source>
</evidence>
<sequence length="512" mass="58809">MEPQDDDPFFGGTFMDNTASYYHYLVNSRRDVPPPESPPRVLNIPELPIEVWEVIIDWMAEGEHWDSLRRCSEACSSWAPRCRFHLLQTVYCSSAQDFAEFTSYVESAPELKARVKRFAVEQTWTDDASWISRIPISLQYLTNLRELTLTKVDLTCLHPQTYKFLSSSSLHVDELQITGPKFTRYAQITRFVTALQPKSFDLKIYGTTDDCLVSLQTDERFVLSGGRIEYVEIDLPEEVLHAIARTWRICGPKLSQVDMTVSQVPTNDYGPPRQSALRILNYVAALFNRKCQEHSDARIDKISLAWNGFPSFTLERSSWPSNEPANVPPSPSDQLFHTIHLWMWEDVPGEYLRWFTRLAQVLKRLAVCTIHLIYIGMTGRDDFRAFHSPSVEDFAPVDAVLATQAFSALRLVDYFDPCHVEFNTDGMESTCMVDVMRLALPRCAAKGVLRTDCITDPWCQFEHPYSDDEEEEDMEEIVEESAPSSSTSLAKRPRDDEESEQSEKRPRNSEDH</sequence>
<name>A0A4R0R6E2_9APHY</name>
<feature type="compositionally biased region" description="Acidic residues" evidence="1">
    <location>
        <begin position="467"/>
        <end position="479"/>
    </location>
</feature>
<keyword evidence="3" id="KW-1185">Reference proteome</keyword>
<protein>
    <recommendedName>
        <fullName evidence="4">F-box domain-containing protein</fullName>
    </recommendedName>
</protein>
<feature type="region of interest" description="Disordered" evidence="1">
    <location>
        <begin position="464"/>
        <end position="512"/>
    </location>
</feature>